<proteinExistence type="predicted"/>
<evidence type="ECO:0000313" key="3">
    <source>
        <dbReference type="EMBL" id="QEV21583.1"/>
    </source>
</evidence>
<sequence>MTFLDCSTLSLLCRARRRALERDGQLALVCIRPWHLRILTAVDLNTLFKPCATVQEALNSVRRALGTPHSRAERRTDSRRGDSDS</sequence>
<dbReference type="InterPro" id="IPR002645">
    <property type="entry name" value="STAS_dom"/>
</dbReference>
<feature type="region of interest" description="Disordered" evidence="1">
    <location>
        <begin position="65"/>
        <end position="85"/>
    </location>
</feature>
<dbReference type="Pfam" id="PF01740">
    <property type="entry name" value="STAS"/>
    <property type="match status" value="1"/>
</dbReference>
<name>A0A5J6HT38_STRAD</name>
<accession>A0A5J6HT38</accession>
<feature type="domain" description="STAS" evidence="2">
    <location>
        <begin position="1"/>
        <end position="61"/>
    </location>
</feature>
<dbReference type="OrthoDB" id="4284170at2"/>
<feature type="compositionally biased region" description="Basic and acidic residues" evidence="1">
    <location>
        <begin position="70"/>
        <end position="85"/>
    </location>
</feature>
<dbReference type="PROSITE" id="PS50801">
    <property type="entry name" value="STAS"/>
    <property type="match status" value="1"/>
</dbReference>
<dbReference type="InterPro" id="IPR036513">
    <property type="entry name" value="STAS_dom_sf"/>
</dbReference>
<gene>
    <name evidence="3" type="ORF">CP975_32225</name>
</gene>
<dbReference type="SUPFAM" id="SSF52091">
    <property type="entry name" value="SpoIIaa-like"/>
    <property type="match status" value="1"/>
</dbReference>
<protein>
    <recommendedName>
        <fullName evidence="2">STAS domain-containing protein</fullName>
    </recommendedName>
</protein>
<dbReference type="Proteomes" id="UP000326553">
    <property type="component" value="Chromosome"/>
</dbReference>
<evidence type="ECO:0000256" key="1">
    <source>
        <dbReference type="SAM" id="MobiDB-lite"/>
    </source>
</evidence>
<evidence type="ECO:0000313" key="4">
    <source>
        <dbReference type="Proteomes" id="UP000326553"/>
    </source>
</evidence>
<keyword evidence="4" id="KW-1185">Reference proteome</keyword>
<dbReference type="EMBL" id="CP023695">
    <property type="protein sequence ID" value="QEV21583.1"/>
    <property type="molecule type" value="Genomic_DNA"/>
</dbReference>
<reference evidence="3 4" key="1">
    <citation type="submission" date="2017-09" db="EMBL/GenBank/DDBJ databases">
        <authorList>
            <person name="Lee N."/>
            <person name="Cho B.-K."/>
        </authorList>
    </citation>
    <scope>NUCLEOTIDE SEQUENCE [LARGE SCALE GENOMIC DNA]</scope>
    <source>
        <strain evidence="3 4">ATCC 12461</strain>
    </source>
</reference>
<dbReference type="RefSeq" id="WP_150477630.1">
    <property type="nucleotide sequence ID" value="NZ_CP023695.1"/>
</dbReference>
<dbReference type="AlphaFoldDB" id="A0A5J6HT38"/>
<dbReference type="Gene3D" id="3.30.750.24">
    <property type="entry name" value="STAS domain"/>
    <property type="match status" value="1"/>
</dbReference>
<organism evidence="3 4">
    <name type="scientific">Streptomyces alboniger</name>
    <dbReference type="NCBI Taxonomy" id="132473"/>
    <lineage>
        <taxon>Bacteria</taxon>
        <taxon>Bacillati</taxon>
        <taxon>Actinomycetota</taxon>
        <taxon>Actinomycetes</taxon>
        <taxon>Kitasatosporales</taxon>
        <taxon>Streptomycetaceae</taxon>
        <taxon>Streptomyces</taxon>
        <taxon>Streptomyces aurantiacus group</taxon>
    </lineage>
</organism>
<evidence type="ECO:0000259" key="2">
    <source>
        <dbReference type="PROSITE" id="PS50801"/>
    </source>
</evidence>
<dbReference type="KEGG" id="salw:CP975_32225"/>